<gene>
    <name evidence="2" type="ORF">PCASD_22898</name>
</gene>
<dbReference type="Proteomes" id="UP000235392">
    <property type="component" value="Unassembled WGS sequence"/>
</dbReference>
<protein>
    <submittedName>
        <fullName evidence="2">Uncharacterized protein</fullName>
    </submittedName>
</protein>
<name>A0A2N5U303_9BASI</name>
<feature type="compositionally biased region" description="Low complexity" evidence="1">
    <location>
        <begin position="10"/>
        <end position="36"/>
    </location>
</feature>
<evidence type="ECO:0000313" key="3">
    <source>
        <dbReference type="Proteomes" id="UP000235392"/>
    </source>
</evidence>
<feature type="compositionally biased region" description="Polar residues" evidence="1">
    <location>
        <begin position="37"/>
        <end position="59"/>
    </location>
</feature>
<sequence>MPRRSKRPCKLPSSPSSSVNSPAAQSQERMQERQQQIHYNTDNDPQITDMDSTTPGASQTVNQHIDLDRKELPMTNTSIVRGIKTPPQTLQSMLPAALKENKTRSKVISLFRWGSLGLGILIPAKFRNSVQFGALKVLGLSRLLVKMHTKVYYTQHHEKTIVT</sequence>
<feature type="region of interest" description="Disordered" evidence="1">
    <location>
        <begin position="1"/>
        <end position="59"/>
    </location>
</feature>
<evidence type="ECO:0000313" key="2">
    <source>
        <dbReference type="EMBL" id="PLW32120.1"/>
    </source>
</evidence>
<dbReference type="EMBL" id="PGCI01000251">
    <property type="protein sequence ID" value="PLW32120.1"/>
    <property type="molecule type" value="Genomic_DNA"/>
</dbReference>
<accession>A0A2N5U303</accession>
<proteinExistence type="predicted"/>
<evidence type="ECO:0000256" key="1">
    <source>
        <dbReference type="SAM" id="MobiDB-lite"/>
    </source>
</evidence>
<reference evidence="2 3" key="1">
    <citation type="submission" date="2017-11" db="EMBL/GenBank/DDBJ databases">
        <title>De novo assembly and phasing of dikaryotic genomes from two isolates of Puccinia coronata f. sp. avenae, the causal agent of oat crown rust.</title>
        <authorList>
            <person name="Miller M.E."/>
            <person name="Zhang Y."/>
            <person name="Omidvar V."/>
            <person name="Sperschneider J."/>
            <person name="Schwessinger B."/>
            <person name="Raley C."/>
            <person name="Palmer J.M."/>
            <person name="Garnica D."/>
            <person name="Upadhyaya N."/>
            <person name="Rathjen J."/>
            <person name="Taylor J.M."/>
            <person name="Park R.F."/>
            <person name="Dodds P.N."/>
            <person name="Hirsch C.D."/>
            <person name="Kianian S.F."/>
            <person name="Figueroa M."/>
        </authorList>
    </citation>
    <scope>NUCLEOTIDE SEQUENCE [LARGE SCALE GENOMIC DNA]</scope>
    <source>
        <strain evidence="2">12SD80</strain>
    </source>
</reference>
<organism evidence="2 3">
    <name type="scientific">Puccinia coronata f. sp. avenae</name>
    <dbReference type="NCBI Taxonomy" id="200324"/>
    <lineage>
        <taxon>Eukaryota</taxon>
        <taxon>Fungi</taxon>
        <taxon>Dikarya</taxon>
        <taxon>Basidiomycota</taxon>
        <taxon>Pucciniomycotina</taxon>
        <taxon>Pucciniomycetes</taxon>
        <taxon>Pucciniales</taxon>
        <taxon>Pucciniaceae</taxon>
        <taxon>Puccinia</taxon>
    </lineage>
</organism>
<dbReference type="AlphaFoldDB" id="A0A2N5U303"/>
<comment type="caution">
    <text evidence="2">The sequence shown here is derived from an EMBL/GenBank/DDBJ whole genome shotgun (WGS) entry which is preliminary data.</text>
</comment>